<feature type="compositionally biased region" description="Polar residues" evidence="7">
    <location>
        <begin position="85"/>
        <end position="94"/>
    </location>
</feature>
<dbReference type="OrthoDB" id="28053at2759"/>
<keyword evidence="2" id="KW-0378">Hydrolase</keyword>
<dbReference type="AlphaFoldDB" id="A0A9P5MYK9"/>
<evidence type="ECO:0000256" key="1">
    <source>
        <dbReference type="ARBA" id="ARBA00022741"/>
    </source>
</evidence>
<dbReference type="SUPFAM" id="SSF52540">
    <property type="entry name" value="P-loop containing nucleoside triphosphate hydrolases"/>
    <property type="match status" value="1"/>
</dbReference>
<dbReference type="GO" id="GO:0005524">
    <property type="term" value="F:ATP binding"/>
    <property type="evidence" value="ECO:0007669"/>
    <property type="project" value="UniProtKB-KW"/>
</dbReference>
<organism evidence="10 11">
    <name type="scientific">Russula ochroleuca</name>
    <dbReference type="NCBI Taxonomy" id="152965"/>
    <lineage>
        <taxon>Eukaryota</taxon>
        <taxon>Fungi</taxon>
        <taxon>Dikarya</taxon>
        <taxon>Basidiomycota</taxon>
        <taxon>Agaricomycotina</taxon>
        <taxon>Agaricomycetes</taxon>
        <taxon>Russulales</taxon>
        <taxon>Russulaceae</taxon>
        <taxon>Russula</taxon>
    </lineage>
</organism>
<name>A0A9P5MYK9_9AGAM</name>
<evidence type="ECO:0000313" key="10">
    <source>
        <dbReference type="EMBL" id="KAF8481948.1"/>
    </source>
</evidence>
<dbReference type="Gene3D" id="3.30.160.20">
    <property type="match status" value="1"/>
</dbReference>
<evidence type="ECO:0000256" key="6">
    <source>
        <dbReference type="PROSITE-ProRule" id="PRU00266"/>
    </source>
</evidence>
<reference evidence="10" key="2">
    <citation type="journal article" date="2020" name="Nat. Commun.">
        <title>Large-scale genome sequencing of mycorrhizal fungi provides insights into the early evolution of symbiotic traits.</title>
        <authorList>
            <person name="Miyauchi S."/>
            <person name="Kiss E."/>
            <person name="Kuo A."/>
            <person name="Drula E."/>
            <person name="Kohler A."/>
            <person name="Sanchez-Garcia M."/>
            <person name="Morin E."/>
            <person name="Andreopoulos B."/>
            <person name="Barry K.W."/>
            <person name="Bonito G."/>
            <person name="Buee M."/>
            <person name="Carver A."/>
            <person name="Chen C."/>
            <person name="Cichocki N."/>
            <person name="Clum A."/>
            <person name="Culley D."/>
            <person name="Crous P.W."/>
            <person name="Fauchery L."/>
            <person name="Girlanda M."/>
            <person name="Hayes R.D."/>
            <person name="Keri Z."/>
            <person name="LaButti K."/>
            <person name="Lipzen A."/>
            <person name="Lombard V."/>
            <person name="Magnuson J."/>
            <person name="Maillard F."/>
            <person name="Murat C."/>
            <person name="Nolan M."/>
            <person name="Ohm R.A."/>
            <person name="Pangilinan J."/>
            <person name="Pereira M.F."/>
            <person name="Perotto S."/>
            <person name="Peter M."/>
            <person name="Pfister S."/>
            <person name="Riley R."/>
            <person name="Sitrit Y."/>
            <person name="Stielow J.B."/>
            <person name="Szollosi G."/>
            <person name="Zifcakova L."/>
            <person name="Stursova M."/>
            <person name="Spatafora J.W."/>
            <person name="Tedersoo L."/>
            <person name="Vaario L.M."/>
            <person name="Yamada A."/>
            <person name="Yan M."/>
            <person name="Wang P."/>
            <person name="Xu J."/>
            <person name="Bruns T."/>
            <person name="Baldrian P."/>
            <person name="Vilgalys R."/>
            <person name="Dunand C."/>
            <person name="Henrissat B."/>
            <person name="Grigoriev I.V."/>
            <person name="Hibbett D."/>
            <person name="Nagy L.G."/>
            <person name="Martin F.M."/>
        </authorList>
    </citation>
    <scope>NUCLEOTIDE SEQUENCE</scope>
    <source>
        <strain evidence="10">Prilba</strain>
    </source>
</reference>
<dbReference type="Gene3D" id="3.40.50.300">
    <property type="entry name" value="P-loop containing nucleotide triphosphate hydrolases"/>
    <property type="match status" value="1"/>
</dbReference>
<dbReference type="GO" id="GO:0003723">
    <property type="term" value="F:RNA binding"/>
    <property type="evidence" value="ECO:0007669"/>
    <property type="project" value="UniProtKB-UniRule"/>
</dbReference>
<gene>
    <name evidence="10" type="ORF">DFH94DRAFT_415531</name>
</gene>
<dbReference type="CDD" id="cd00048">
    <property type="entry name" value="DSRM_SF"/>
    <property type="match status" value="1"/>
</dbReference>
<feature type="region of interest" description="Disordered" evidence="7">
    <location>
        <begin position="730"/>
        <end position="753"/>
    </location>
</feature>
<feature type="domain" description="Helicase ATP-binding" evidence="9">
    <location>
        <begin position="425"/>
        <end position="605"/>
    </location>
</feature>
<reference evidence="10" key="1">
    <citation type="submission" date="2019-10" db="EMBL/GenBank/DDBJ databases">
        <authorList>
            <consortium name="DOE Joint Genome Institute"/>
            <person name="Kuo A."/>
            <person name="Miyauchi S."/>
            <person name="Kiss E."/>
            <person name="Drula E."/>
            <person name="Kohler A."/>
            <person name="Sanchez-Garcia M."/>
            <person name="Andreopoulos B."/>
            <person name="Barry K.W."/>
            <person name="Bonito G."/>
            <person name="Buee M."/>
            <person name="Carver A."/>
            <person name="Chen C."/>
            <person name="Cichocki N."/>
            <person name="Clum A."/>
            <person name="Culley D."/>
            <person name="Crous P.W."/>
            <person name="Fauchery L."/>
            <person name="Girlanda M."/>
            <person name="Hayes R."/>
            <person name="Keri Z."/>
            <person name="LaButti K."/>
            <person name="Lipzen A."/>
            <person name="Lombard V."/>
            <person name="Magnuson J."/>
            <person name="Maillard F."/>
            <person name="Morin E."/>
            <person name="Murat C."/>
            <person name="Nolan M."/>
            <person name="Ohm R."/>
            <person name="Pangilinan J."/>
            <person name="Pereira M."/>
            <person name="Perotto S."/>
            <person name="Peter M."/>
            <person name="Riley R."/>
            <person name="Sitrit Y."/>
            <person name="Stielow B."/>
            <person name="Szollosi G."/>
            <person name="Zifcakova L."/>
            <person name="Stursova M."/>
            <person name="Spatafora J.W."/>
            <person name="Tedersoo L."/>
            <person name="Vaario L.-M."/>
            <person name="Yamada A."/>
            <person name="Yan M."/>
            <person name="Wang P."/>
            <person name="Xu J."/>
            <person name="Bruns T."/>
            <person name="Baldrian P."/>
            <person name="Vilgalys R."/>
            <person name="Henrissat B."/>
            <person name="Grigoriev I.V."/>
            <person name="Hibbett D."/>
            <person name="Nagy L.G."/>
            <person name="Martin F.M."/>
        </authorList>
    </citation>
    <scope>NUCLEOTIDE SEQUENCE</scope>
    <source>
        <strain evidence="10">Prilba</strain>
    </source>
</reference>
<accession>A0A9P5MYK9</accession>
<dbReference type="GO" id="GO:0004386">
    <property type="term" value="F:helicase activity"/>
    <property type="evidence" value="ECO:0007669"/>
    <property type="project" value="TreeGrafter"/>
</dbReference>
<feature type="compositionally biased region" description="Polar residues" evidence="7">
    <location>
        <begin position="18"/>
        <end position="30"/>
    </location>
</feature>
<dbReference type="CDD" id="cd17917">
    <property type="entry name" value="DEXHc_RHA-like"/>
    <property type="match status" value="1"/>
</dbReference>
<comment type="caution">
    <text evidence="10">The sequence shown here is derived from an EMBL/GenBank/DDBJ whole genome shotgun (WGS) entry which is preliminary data.</text>
</comment>
<dbReference type="PANTHER" id="PTHR18934:SF203">
    <property type="entry name" value="ATP-DEPENDENT RNA HELICASE A"/>
    <property type="match status" value="1"/>
</dbReference>
<evidence type="ECO:0008006" key="12">
    <source>
        <dbReference type="Google" id="ProtNLM"/>
    </source>
</evidence>
<dbReference type="InterPro" id="IPR011545">
    <property type="entry name" value="DEAD/DEAH_box_helicase_dom"/>
</dbReference>
<keyword evidence="3" id="KW-0067">ATP-binding</keyword>
<dbReference type="FunFam" id="3.40.50.300:FF:000526">
    <property type="entry name" value="DExH-box ATP-dependent RNA helicase DExH3"/>
    <property type="match status" value="1"/>
</dbReference>
<comment type="similarity">
    <text evidence="5">Belongs to the DExH box helicase family.</text>
</comment>
<evidence type="ECO:0000313" key="11">
    <source>
        <dbReference type="Proteomes" id="UP000759537"/>
    </source>
</evidence>
<dbReference type="PROSITE" id="PS51192">
    <property type="entry name" value="HELICASE_ATP_BIND_1"/>
    <property type="match status" value="1"/>
</dbReference>
<dbReference type="InterPro" id="IPR014720">
    <property type="entry name" value="dsRBD_dom"/>
</dbReference>
<dbReference type="SMART" id="SM00487">
    <property type="entry name" value="DEXDc"/>
    <property type="match status" value="1"/>
</dbReference>
<dbReference type="Pfam" id="PF00035">
    <property type="entry name" value="dsrm"/>
    <property type="match status" value="2"/>
</dbReference>
<evidence type="ECO:0000256" key="2">
    <source>
        <dbReference type="ARBA" id="ARBA00022801"/>
    </source>
</evidence>
<keyword evidence="4 6" id="KW-0694">RNA-binding</keyword>
<dbReference type="InterPro" id="IPR014001">
    <property type="entry name" value="Helicase_ATP-bd"/>
</dbReference>
<sequence>MRLAFISRFSAADAHAISHSQPFRQQSNTDPFPVYPAKVPRSASVKTPQEAMRAFGSSPKKHLSGAHGSRQGSRTGKNKKARQPGVSSFHTSALTLPREDDPIHDAEYINRVHQKVPLKEAWEENPKSPLSNFLGQLRPNPPKYCLVEITIHGNNGWRATIEVKLEGENDVLGVGDAINKKESEKLAALSALHQLNALGKLDEPKKNTGTSARTEPHPAKLSDGTIVTYERSRQFMDYYCRRFGFGKPDIIFSDLKTHRGHHVVWEGVMYVGGRRIGIGTGATKKAAQTNCYVDVTQYLESCDPALWETFSKEVTEGKDIGMAPRVLFQMGEGLEDEVQDLCADIRKSTLYQNRPTVSTYLLTTVTSSNPRPYHTSNSPLSPESHAAKSLRLSEQRQTYLVDPLLEPMRSTRISLPVYARAADILSHIRENEVTVCMAATGSGKTTQIPQLILDDYISRGTGASCNIICTQPRRLAAISVAERVAKERGENVGRGSIGYQVRFEAKLPEPHGSVTFCTTGIFLKRMQSALQDNGPQGYLDDITHVVVDEVHERDVDTDLLLVVLKRLLVDRKAKGKPLKVVLMSATIDPTLFQQYFSDEQGRPAKVIEVPGRSFPVEQHFLDDFIADITSDTHAPPVFAEESVSRYLHRELGPNLPSSLAGYLQPPVAKRSVAEAEGTREEDLELPYPLIALAICHVLQKSEDGHVLVFLPGWDEIQALNRQLLEPTDLRPATPWHPPHHPVHKYCRDVSDHS</sequence>
<dbReference type="PANTHER" id="PTHR18934">
    <property type="entry name" value="ATP-DEPENDENT RNA HELICASE"/>
    <property type="match status" value="1"/>
</dbReference>
<feature type="domain" description="DRBM" evidence="8">
    <location>
        <begin position="125"/>
        <end position="197"/>
    </location>
</feature>
<proteinExistence type="inferred from homology"/>
<dbReference type="GO" id="GO:0016787">
    <property type="term" value="F:hydrolase activity"/>
    <property type="evidence" value="ECO:0007669"/>
    <property type="project" value="UniProtKB-KW"/>
</dbReference>
<evidence type="ECO:0000259" key="9">
    <source>
        <dbReference type="PROSITE" id="PS51192"/>
    </source>
</evidence>
<evidence type="ECO:0000256" key="5">
    <source>
        <dbReference type="ARBA" id="ARBA00060772"/>
    </source>
</evidence>
<keyword evidence="1" id="KW-0547">Nucleotide-binding</keyword>
<keyword evidence="11" id="KW-1185">Reference proteome</keyword>
<dbReference type="Proteomes" id="UP000759537">
    <property type="component" value="Unassembled WGS sequence"/>
</dbReference>
<dbReference type="SMART" id="SM00358">
    <property type="entry name" value="DSRM"/>
    <property type="match status" value="2"/>
</dbReference>
<feature type="region of interest" description="Disordered" evidence="7">
    <location>
        <begin position="368"/>
        <end position="388"/>
    </location>
</feature>
<dbReference type="SUPFAM" id="SSF54768">
    <property type="entry name" value="dsRNA-binding domain-like"/>
    <property type="match status" value="1"/>
</dbReference>
<dbReference type="EMBL" id="WHVB01000006">
    <property type="protein sequence ID" value="KAF8481948.1"/>
    <property type="molecule type" value="Genomic_DNA"/>
</dbReference>
<dbReference type="Pfam" id="PF00270">
    <property type="entry name" value="DEAD"/>
    <property type="match status" value="1"/>
</dbReference>
<dbReference type="InterPro" id="IPR027417">
    <property type="entry name" value="P-loop_NTPase"/>
</dbReference>
<feature type="region of interest" description="Disordered" evidence="7">
    <location>
        <begin position="18"/>
        <end position="100"/>
    </location>
</feature>
<evidence type="ECO:0000256" key="7">
    <source>
        <dbReference type="SAM" id="MobiDB-lite"/>
    </source>
</evidence>
<evidence type="ECO:0000259" key="8">
    <source>
        <dbReference type="PROSITE" id="PS50137"/>
    </source>
</evidence>
<evidence type="ECO:0000256" key="4">
    <source>
        <dbReference type="ARBA" id="ARBA00022884"/>
    </source>
</evidence>
<dbReference type="PROSITE" id="PS50137">
    <property type="entry name" value="DS_RBD"/>
    <property type="match status" value="1"/>
</dbReference>
<evidence type="ECO:0000256" key="3">
    <source>
        <dbReference type="ARBA" id="ARBA00022840"/>
    </source>
</evidence>
<protein>
    <recommendedName>
        <fullName evidence="12">P-loop containing nucleoside triphosphate hydrolase protein</fullName>
    </recommendedName>
</protein>